<evidence type="ECO:0000256" key="6">
    <source>
        <dbReference type="ARBA" id="ARBA00022989"/>
    </source>
</evidence>
<comment type="similarity">
    <text evidence="2 9">Belongs to the SecG family.</text>
</comment>
<keyword evidence="3 9" id="KW-0813">Transport</keyword>
<evidence type="ECO:0000256" key="1">
    <source>
        <dbReference type="ARBA" id="ARBA00004141"/>
    </source>
</evidence>
<dbReference type="RefSeq" id="WP_006582906.1">
    <property type="nucleotide sequence ID" value="NZ_CM001377.1"/>
</dbReference>
<proteinExistence type="inferred from homology"/>
<evidence type="ECO:0000256" key="7">
    <source>
        <dbReference type="ARBA" id="ARBA00023010"/>
    </source>
</evidence>
<keyword evidence="5 9" id="KW-0653">Protein transport</keyword>
<comment type="caution">
    <text evidence="9">Lacks conserved residue(s) required for the propagation of feature annotation.</text>
</comment>
<dbReference type="GO" id="GO:0015450">
    <property type="term" value="F:protein-transporting ATPase activity"/>
    <property type="evidence" value="ECO:0007669"/>
    <property type="project" value="UniProtKB-UniRule"/>
</dbReference>
<dbReference type="AlphaFoldDB" id="H0UNS7"/>
<gene>
    <name evidence="10" type="ORF">TheveDRAFT_0233</name>
</gene>
<comment type="subcellular location">
    <subcellularLocation>
        <location evidence="9">Cell membrane</location>
        <topology evidence="9">Multi-pass membrane protein</topology>
    </subcellularLocation>
    <subcellularLocation>
        <location evidence="1">Membrane</location>
        <topology evidence="1">Multi-pass membrane protein</topology>
    </subcellularLocation>
</comment>
<dbReference type="STRING" id="926567.TheveDRAFT_0233"/>
<dbReference type="Proteomes" id="UP000005730">
    <property type="component" value="Chromosome"/>
</dbReference>
<dbReference type="NCBIfam" id="TIGR00810">
    <property type="entry name" value="secG"/>
    <property type="match status" value="1"/>
</dbReference>
<evidence type="ECO:0000256" key="3">
    <source>
        <dbReference type="ARBA" id="ARBA00022448"/>
    </source>
</evidence>
<keyword evidence="11" id="KW-1185">Reference proteome</keyword>
<dbReference type="EMBL" id="CM001377">
    <property type="protein sequence ID" value="EHM09413.1"/>
    <property type="molecule type" value="Genomic_DNA"/>
</dbReference>
<dbReference type="GO" id="GO:0005886">
    <property type="term" value="C:plasma membrane"/>
    <property type="evidence" value="ECO:0007669"/>
    <property type="project" value="UniProtKB-SubCell"/>
</dbReference>
<evidence type="ECO:0000313" key="10">
    <source>
        <dbReference type="EMBL" id="EHM09413.1"/>
    </source>
</evidence>
<keyword evidence="6 9" id="KW-1133">Transmembrane helix</keyword>
<sequence length="74" mass="7769">MKVLLVLLQLVVCVALGGSILMQQRKNGGFAGMFGGGTQQDNSGAWQRMSGLTKISAVLMGLFMLLSLVLVAIS</sequence>
<keyword evidence="4 9" id="KW-0812">Transmembrane</keyword>
<evidence type="ECO:0000256" key="9">
    <source>
        <dbReference type="RuleBase" id="RU365087"/>
    </source>
</evidence>
<evidence type="ECO:0000256" key="5">
    <source>
        <dbReference type="ARBA" id="ARBA00022927"/>
    </source>
</evidence>
<keyword evidence="7 9" id="KW-0811">Translocation</keyword>
<dbReference type="InterPro" id="IPR004692">
    <property type="entry name" value="SecG"/>
</dbReference>
<evidence type="ECO:0000256" key="2">
    <source>
        <dbReference type="ARBA" id="ARBA00008445"/>
    </source>
</evidence>
<accession>H0UNS7</accession>
<dbReference type="PRINTS" id="PR01651">
    <property type="entry name" value="SECGEXPORT"/>
</dbReference>
<organism evidence="10 11">
    <name type="scientific">Thermanaerovibrio velox DSM 12556</name>
    <dbReference type="NCBI Taxonomy" id="926567"/>
    <lineage>
        <taxon>Bacteria</taxon>
        <taxon>Thermotogati</taxon>
        <taxon>Synergistota</taxon>
        <taxon>Synergistia</taxon>
        <taxon>Synergistales</taxon>
        <taxon>Synergistaceae</taxon>
        <taxon>Thermanaerovibrio</taxon>
    </lineage>
</organism>
<dbReference type="Pfam" id="PF03840">
    <property type="entry name" value="SecG"/>
    <property type="match status" value="1"/>
</dbReference>
<keyword evidence="8 9" id="KW-0472">Membrane</keyword>
<keyword evidence="9" id="KW-1003">Cell membrane</keyword>
<dbReference type="GO" id="GO:0009306">
    <property type="term" value="P:protein secretion"/>
    <property type="evidence" value="ECO:0007669"/>
    <property type="project" value="UniProtKB-UniRule"/>
</dbReference>
<evidence type="ECO:0000256" key="4">
    <source>
        <dbReference type="ARBA" id="ARBA00022692"/>
    </source>
</evidence>
<comment type="function">
    <text evidence="9">Involved in protein export. Participates in an early event of protein translocation.</text>
</comment>
<name>H0UNS7_9BACT</name>
<feature type="transmembrane region" description="Helical" evidence="9">
    <location>
        <begin position="55"/>
        <end position="73"/>
    </location>
</feature>
<evidence type="ECO:0000256" key="8">
    <source>
        <dbReference type="ARBA" id="ARBA00023136"/>
    </source>
</evidence>
<reference evidence="10 11" key="1">
    <citation type="submission" date="2011-10" db="EMBL/GenBank/DDBJ databases">
        <title>The Noncontiguous Finished genome of Thermanaerovibrio velox DSM 12556.</title>
        <authorList>
            <consortium name="US DOE Joint Genome Institute (JGI-PGF)"/>
            <person name="Lucas S."/>
            <person name="Copeland A."/>
            <person name="Lapidus A."/>
            <person name="Glavina del Rio T."/>
            <person name="Dalin E."/>
            <person name="Tice H."/>
            <person name="Bruce D."/>
            <person name="Goodwin L."/>
            <person name="Pitluck S."/>
            <person name="Peters L."/>
            <person name="Mikhailova N."/>
            <person name="Teshima H."/>
            <person name="Kyrpides N."/>
            <person name="Mavromatis K."/>
            <person name="Ivanova N."/>
            <person name="Markowitz V."/>
            <person name="Cheng J.-F."/>
            <person name="Hugenholtz P."/>
            <person name="Woyke T."/>
            <person name="Wu D."/>
            <person name="Spring S."/>
            <person name="Brambilla E.-M."/>
            <person name="Klenk H.-P."/>
            <person name="Eisen J.A."/>
        </authorList>
    </citation>
    <scope>NUCLEOTIDE SEQUENCE [LARGE SCALE GENOMIC DNA]</scope>
    <source>
        <strain evidence="10 11">DSM 12556</strain>
    </source>
</reference>
<dbReference type="eggNOG" id="COG1314">
    <property type="taxonomic scope" value="Bacteria"/>
</dbReference>
<dbReference type="HOGENOM" id="CLU_094156_6_2_0"/>
<evidence type="ECO:0000313" key="11">
    <source>
        <dbReference type="Proteomes" id="UP000005730"/>
    </source>
</evidence>
<protein>
    <recommendedName>
        <fullName evidence="9">Protein-export membrane protein SecG</fullName>
    </recommendedName>
</protein>